<dbReference type="InterPro" id="IPR049874">
    <property type="entry name" value="ROK_cs"/>
</dbReference>
<dbReference type="EC" id="2.7.1.59" evidence="1"/>
<proteinExistence type="predicted"/>
<dbReference type="PANTHER" id="PTHR18964:SF162">
    <property type="entry name" value="N-ACETYL-D-GLUCOSAMINE KINASE"/>
    <property type="match status" value="1"/>
</dbReference>
<evidence type="ECO:0000256" key="8">
    <source>
        <dbReference type="ARBA" id="ARBA00023277"/>
    </source>
</evidence>
<dbReference type="Pfam" id="PF00480">
    <property type="entry name" value="ROK"/>
    <property type="match status" value="1"/>
</dbReference>
<dbReference type="PANTHER" id="PTHR18964">
    <property type="entry name" value="ROK (REPRESSOR, ORF, KINASE) FAMILY"/>
    <property type="match status" value="1"/>
</dbReference>
<keyword evidence="6" id="KW-0862">Zinc</keyword>
<gene>
    <name evidence="10" type="ORF">IYQ_14233</name>
</gene>
<evidence type="ECO:0000313" key="10">
    <source>
        <dbReference type="EMBL" id="EHI51833.1"/>
    </source>
</evidence>
<sequence>MYYGFDIGGTKIAFAVYDGGLNLCHEERMSTPGNDYEGLQQLICQRVLEADARFSARGAVGIGFPGILNRHDHSIVAANLPSINGRHLGADLAERLGRMVKVDNDANCFLWSEVHQGAAAGADSALGVTIGTGIGGAVYLAGKLIQGRNWLAGEIGHYPLPATMLMKYPDLPRPRCGCGRLVCFETYASGSGLERLYHHFHGQRASGHQIVERFEAHEPDAVATVDCWLEIMAAGLATAISVVDPEVVVLGGGLSGLPALYQQLPLRLPALYQQLPLRLPGHLLPGVALPEIRQARFGGAGGVRGAALLNL</sequence>
<name>A0ABN0DYN1_AERSS</name>
<dbReference type="PROSITE" id="PS01125">
    <property type="entry name" value="ROK"/>
    <property type="match status" value="1"/>
</dbReference>
<evidence type="ECO:0000256" key="9">
    <source>
        <dbReference type="ARBA" id="ARBA00049065"/>
    </source>
</evidence>
<evidence type="ECO:0000313" key="11">
    <source>
        <dbReference type="Proteomes" id="UP000006428"/>
    </source>
</evidence>
<evidence type="ECO:0000256" key="3">
    <source>
        <dbReference type="ARBA" id="ARBA00022723"/>
    </source>
</evidence>
<dbReference type="SUPFAM" id="SSF53067">
    <property type="entry name" value="Actin-like ATPase domain"/>
    <property type="match status" value="1"/>
</dbReference>
<dbReference type="EMBL" id="AGVO01000052">
    <property type="protein sequence ID" value="EHI51833.1"/>
    <property type="molecule type" value="Genomic_DNA"/>
</dbReference>
<evidence type="ECO:0000256" key="7">
    <source>
        <dbReference type="ARBA" id="ARBA00022840"/>
    </source>
</evidence>
<keyword evidence="4" id="KW-0547">Nucleotide-binding</keyword>
<keyword evidence="7" id="KW-0067">ATP-binding</keyword>
<evidence type="ECO:0000256" key="5">
    <source>
        <dbReference type="ARBA" id="ARBA00022777"/>
    </source>
</evidence>
<dbReference type="RefSeq" id="WP_005316850.1">
    <property type="nucleotide sequence ID" value="NZ_AGVO01000052.1"/>
</dbReference>
<evidence type="ECO:0000256" key="1">
    <source>
        <dbReference type="ARBA" id="ARBA00012122"/>
    </source>
</evidence>
<dbReference type="InterPro" id="IPR043129">
    <property type="entry name" value="ATPase_NBD"/>
</dbReference>
<dbReference type="Proteomes" id="UP000006428">
    <property type="component" value="Unassembled WGS sequence"/>
</dbReference>
<evidence type="ECO:0000256" key="6">
    <source>
        <dbReference type="ARBA" id="ARBA00022833"/>
    </source>
</evidence>
<keyword evidence="3" id="KW-0479">Metal-binding</keyword>
<keyword evidence="5" id="KW-0418">Kinase</keyword>
<keyword evidence="11" id="KW-1185">Reference proteome</keyword>
<comment type="catalytic activity">
    <reaction evidence="9">
        <text>N-acetyl-D-glucosamine + ATP = N-acetyl-D-glucosamine 6-phosphate + ADP + H(+)</text>
        <dbReference type="Rhea" id="RHEA:17417"/>
        <dbReference type="ChEBI" id="CHEBI:15378"/>
        <dbReference type="ChEBI" id="CHEBI:30616"/>
        <dbReference type="ChEBI" id="CHEBI:57513"/>
        <dbReference type="ChEBI" id="CHEBI:456216"/>
        <dbReference type="ChEBI" id="CHEBI:506227"/>
        <dbReference type="EC" id="2.7.1.59"/>
    </reaction>
</comment>
<dbReference type="InterPro" id="IPR000600">
    <property type="entry name" value="ROK"/>
</dbReference>
<dbReference type="CDD" id="cd24057">
    <property type="entry name" value="ASKHA_NBD_ROK_NAGK"/>
    <property type="match status" value="1"/>
</dbReference>
<comment type="caution">
    <text evidence="10">The sequence shown here is derived from an EMBL/GenBank/DDBJ whole genome shotgun (WGS) entry which is preliminary data.</text>
</comment>
<evidence type="ECO:0000256" key="4">
    <source>
        <dbReference type="ARBA" id="ARBA00022741"/>
    </source>
</evidence>
<accession>A0ABN0DYN1</accession>
<dbReference type="Gene3D" id="3.30.420.40">
    <property type="match status" value="2"/>
</dbReference>
<reference evidence="10 11" key="1">
    <citation type="journal article" date="2012" name="Front. Microbiol.">
        <title>Draft Genome Sequence of the Virulent Strain 01-B526 of the Fish Pathogen Aeromonas salmonicida.</title>
        <authorList>
            <person name="Charette S.J."/>
            <person name="Brochu F."/>
            <person name="Boyle B."/>
            <person name="Filion G."/>
            <person name="Tanaka K.H."/>
            <person name="Derome N."/>
        </authorList>
    </citation>
    <scope>NUCLEOTIDE SEQUENCE [LARGE SCALE GENOMIC DNA]</scope>
    <source>
        <strain evidence="10 11">01-B526</strain>
    </source>
</reference>
<organism evidence="10 11">
    <name type="scientific">Aeromonas salmonicida subsp. salmonicida 01-B526</name>
    <dbReference type="NCBI Taxonomy" id="1076135"/>
    <lineage>
        <taxon>Bacteria</taxon>
        <taxon>Pseudomonadati</taxon>
        <taxon>Pseudomonadota</taxon>
        <taxon>Gammaproteobacteria</taxon>
        <taxon>Aeromonadales</taxon>
        <taxon>Aeromonadaceae</taxon>
        <taxon>Aeromonas</taxon>
    </lineage>
</organism>
<keyword evidence="2" id="KW-0808">Transferase</keyword>
<keyword evidence="8" id="KW-0119">Carbohydrate metabolism</keyword>
<protein>
    <recommendedName>
        <fullName evidence="1">N-acetylglucosamine kinase</fullName>
        <ecNumber evidence="1">2.7.1.59</ecNumber>
    </recommendedName>
</protein>
<evidence type="ECO:0000256" key="2">
    <source>
        <dbReference type="ARBA" id="ARBA00022679"/>
    </source>
</evidence>